<dbReference type="PANTHER" id="PTHR12080">
    <property type="entry name" value="SIGNALING LYMPHOCYTIC ACTIVATION MOLECULE"/>
    <property type="match status" value="1"/>
</dbReference>
<evidence type="ECO:0000256" key="5">
    <source>
        <dbReference type="SAM" id="MobiDB-lite"/>
    </source>
</evidence>
<dbReference type="PROSITE" id="PS50835">
    <property type="entry name" value="IG_LIKE"/>
    <property type="match status" value="1"/>
</dbReference>
<name>A0A2U9C9E3_SCOMX</name>
<dbReference type="PANTHER" id="PTHR12080:SF55">
    <property type="entry name" value="LYMPHOCYTE FUNCTION-ASSOCIATED ANTIGEN 3"/>
    <property type="match status" value="1"/>
</dbReference>
<protein>
    <submittedName>
        <fullName evidence="9">Putative ABC transporter F family member 4-like</fullName>
    </submittedName>
</protein>
<dbReference type="AlphaFoldDB" id="A0A2U9C9E3"/>
<feature type="chain" id="PRO_5016179313" evidence="7">
    <location>
        <begin position="20"/>
        <end position="345"/>
    </location>
</feature>
<evidence type="ECO:0000256" key="3">
    <source>
        <dbReference type="ARBA" id="ARBA00023136"/>
    </source>
</evidence>
<dbReference type="InterPro" id="IPR036179">
    <property type="entry name" value="Ig-like_dom_sf"/>
</dbReference>
<keyword evidence="3 6" id="KW-0472">Membrane</keyword>
<feature type="compositionally biased region" description="Polar residues" evidence="5">
    <location>
        <begin position="271"/>
        <end position="284"/>
    </location>
</feature>
<comment type="subcellular location">
    <subcellularLocation>
        <location evidence="1">Membrane</location>
    </subcellularLocation>
</comment>
<evidence type="ECO:0000256" key="7">
    <source>
        <dbReference type="SAM" id="SignalP"/>
    </source>
</evidence>
<feature type="region of interest" description="Disordered" evidence="5">
    <location>
        <begin position="264"/>
        <end position="298"/>
    </location>
</feature>
<accession>A0A2U9C9E3</accession>
<feature type="domain" description="Ig-like" evidence="8">
    <location>
        <begin position="119"/>
        <end position="197"/>
    </location>
</feature>
<keyword evidence="6" id="KW-1133">Transmembrane helix</keyword>
<keyword evidence="4" id="KW-0325">Glycoprotein</keyword>
<evidence type="ECO:0000256" key="1">
    <source>
        <dbReference type="ARBA" id="ARBA00004370"/>
    </source>
</evidence>
<dbReference type="SUPFAM" id="SSF48726">
    <property type="entry name" value="Immunoglobulin"/>
    <property type="match status" value="2"/>
</dbReference>
<dbReference type="EMBL" id="CP026256">
    <property type="protein sequence ID" value="AWP13221.1"/>
    <property type="molecule type" value="Genomic_DNA"/>
</dbReference>
<reference evidence="9 10" key="1">
    <citation type="submission" date="2017-12" db="EMBL/GenBank/DDBJ databases">
        <title>Integrating genomic resources of turbot (Scophthalmus maximus) in depth evaluation of genetic and physical mapping variation across individuals.</title>
        <authorList>
            <person name="Martinez P."/>
        </authorList>
    </citation>
    <scope>NUCLEOTIDE SEQUENCE [LARGE SCALE GENOMIC DNA]</scope>
</reference>
<dbReference type="GO" id="GO:0016020">
    <property type="term" value="C:membrane"/>
    <property type="evidence" value="ECO:0007669"/>
    <property type="project" value="UniProtKB-SubCell"/>
</dbReference>
<dbReference type="Gene3D" id="2.60.40.10">
    <property type="entry name" value="Immunoglobulins"/>
    <property type="match status" value="2"/>
</dbReference>
<dbReference type="InterPro" id="IPR015631">
    <property type="entry name" value="CD2/SLAM_rcpt"/>
</dbReference>
<dbReference type="InterPro" id="IPR007110">
    <property type="entry name" value="Ig-like_dom"/>
</dbReference>
<organism evidence="9 10">
    <name type="scientific">Scophthalmus maximus</name>
    <name type="common">Turbot</name>
    <name type="synonym">Psetta maxima</name>
    <dbReference type="NCBI Taxonomy" id="52904"/>
    <lineage>
        <taxon>Eukaryota</taxon>
        <taxon>Metazoa</taxon>
        <taxon>Chordata</taxon>
        <taxon>Craniata</taxon>
        <taxon>Vertebrata</taxon>
        <taxon>Euteleostomi</taxon>
        <taxon>Actinopterygii</taxon>
        <taxon>Neopterygii</taxon>
        <taxon>Teleostei</taxon>
        <taxon>Neoteleostei</taxon>
        <taxon>Acanthomorphata</taxon>
        <taxon>Carangaria</taxon>
        <taxon>Pleuronectiformes</taxon>
        <taxon>Pleuronectoidei</taxon>
        <taxon>Scophthalmidae</taxon>
        <taxon>Scophthalmus</taxon>
    </lineage>
</organism>
<evidence type="ECO:0000313" key="9">
    <source>
        <dbReference type="EMBL" id="AWP13221.1"/>
    </source>
</evidence>
<dbReference type="Proteomes" id="UP000246464">
    <property type="component" value="Chromosome 14"/>
</dbReference>
<dbReference type="STRING" id="52904.ENSSMAP00000029049"/>
<evidence type="ECO:0000256" key="4">
    <source>
        <dbReference type="ARBA" id="ARBA00023180"/>
    </source>
</evidence>
<gene>
    <name evidence="9" type="ORF">SMAX5B_018419</name>
</gene>
<keyword evidence="6" id="KW-0812">Transmembrane</keyword>
<keyword evidence="2 7" id="KW-0732">Signal</keyword>
<evidence type="ECO:0000313" key="10">
    <source>
        <dbReference type="Proteomes" id="UP000246464"/>
    </source>
</evidence>
<evidence type="ECO:0000256" key="2">
    <source>
        <dbReference type="ARBA" id="ARBA00022729"/>
    </source>
</evidence>
<proteinExistence type="predicted"/>
<feature type="transmembrane region" description="Helical" evidence="6">
    <location>
        <begin position="209"/>
        <end position="232"/>
    </location>
</feature>
<evidence type="ECO:0000259" key="8">
    <source>
        <dbReference type="PROSITE" id="PS50835"/>
    </source>
</evidence>
<evidence type="ECO:0000256" key="6">
    <source>
        <dbReference type="SAM" id="Phobius"/>
    </source>
</evidence>
<feature type="signal peptide" evidence="7">
    <location>
        <begin position="1"/>
        <end position="19"/>
    </location>
</feature>
<dbReference type="InterPro" id="IPR013783">
    <property type="entry name" value="Ig-like_fold"/>
</dbReference>
<sequence length="345" mass="38730">MARRDFLACCVFTACLVSGQPTTYHLLGEKLHLMPAVAGQLDNILWTHNGNKVVEFNGREQLVYSPYENRITLDWASAELYITDLRYEDSGGYGLETYANKKFHQFAYTLEVIGKVSKPTISCDMNNGSSDTSGAQATLTCAAEPTHPLSLMKYEWESSGNVSPGHELTIFLEDEHDDKIYSCMVSNPLTNDTATFTPKNCYSEESSSVALTASLIAIFIILLLVGLGILFCKLKHKACFADNVEKRAATQDKEMDQDDELKPLFDRAPTLPSNQRLSNFSEINRNMEPDIPANNHKEDTAINMDTGEEHNMNVQDEMPQPGTVRKRKEQFERRTLGTWRGVFCS</sequence>
<keyword evidence="10" id="KW-1185">Reference proteome</keyword>